<protein>
    <submittedName>
        <fullName evidence="2">Uncharacterized protein</fullName>
    </submittedName>
</protein>
<accession>A0A835PAG5</accession>
<dbReference type="Proteomes" id="UP000639772">
    <property type="component" value="Unassembled WGS sequence"/>
</dbReference>
<dbReference type="EMBL" id="JADCNM010000242">
    <property type="protein sequence ID" value="KAG0448918.1"/>
    <property type="molecule type" value="Genomic_DNA"/>
</dbReference>
<sequence>MKGLQYNQAKERSESRNMDKGNKRAKGTHNKSWLKPLFRSLRSIGGTKESSHRASIDLVDQFKWMHPPYFAGEEDPMILENWLDQMNIIFGGMSCPKTRRVALAVLIFERSLLNFGGVRAT</sequence>
<evidence type="ECO:0000313" key="2">
    <source>
        <dbReference type="EMBL" id="KAG0448918.1"/>
    </source>
</evidence>
<dbReference type="OrthoDB" id="786614at2759"/>
<feature type="compositionally biased region" description="Basic and acidic residues" evidence="1">
    <location>
        <begin position="9"/>
        <end position="22"/>
    </location>
</feature>
<evidence type="ECO:0000256" key="1">
    <source>
        <dbReference type="SAM" id="MobiDB-lite"/>
    </source>
</evidence>
<reference evidence="2 3" key="1">
    <citation type="journal article" date="2020" name="Nat. Food">
        <title>A phased Vanilla planifolia genome enables genetic improvement of flavour and production.</title>
        <authorList>
            <person name="Hasing T."/>
            <person name="Tang H."/>
            <person name="Brym M."/>
            <person name="Khazi F."/>
            <person name="Huang T."/>
            <person name="Chambers A.H."/>
        </authorList>
    </citation>
    <scope>NUCLEOTIDE SEQUENCE [LARGE SCALE GENOMIC DNA]</scope>
    <source>
        <tissue evidence="2">Leaf</tissue>
    </source>
</reference>
<organism evidence="2 3">
    <name type="scientific">Vanilla planifolia</name>
    <name type="common">Vanilla</name>
    <dbReference type="NCBI Taxonomy" id="51239"/>
    <lineage>
        <taxon>Eukaryota</taxon>
        <taxon>Viridiplantae</taxon>
        <taxon>Streptophyta</taxon>
        <taxon>Embryophyta</taxon>
        <taxon>Tracheophyta</taxon>
        <taxon>Spermatophyta</taxon>
        <taxon>Magnoliopsida</taxon>
        <taxon>Liliopsida</taxon>
        <taxon>Asparagales</taxon>
        <taxon>Orchidaceae</taxon>
        <taxon>Vanilloideae</taxon>
        <taxon>Vanilleae</taxon>
        <taxon>Vanilla</taxon>
    </lineage>
</organism>
<evidence type="ECO:0000313" key="3">
    <source>
        <dbReference type="Proteomes" id="UP000639772"/>
    </source>
</evidence>
<comment type="caution">
    <text evidence="2">The sequence shown here is derived from an EMBL/GenBank/DDBJ whole genome shotgun (WGS) entry which is preliminary data.</text>
</comment>
<proteinExistence type="predicted"/>
<dbReference type="AlphaFoldDB" id="A0A835PAG5"/>
<feature type="region of interest" description="Disordered" evidence="1">
    <location>
        <begin position="1"/>
        <end position="33"/>
    </location>
</feature>
<name>A0A835PAG5_VANPL</name>
<gene>
    <name evidence="2" type="ORF">HPP92_027574</name>
</gene>